<protein>
    <submittedName>
        <fullName evidence="1">Uncharacterized protein</fullName>
    </submittedName>
</protein>
<reference evidence="1 2" key="1">
    <citation type="submission" date="2014-04" db="EMBL/GenBank/DDBJ databases">
        <authorList>
            <consortium name="DOE Joint Genome Institute"/>
            <person name="Kuo A."/>
            <person name="Ruytinx J."/>
            <person name="Rineau F."/>
            <person name="Colpaert J."/>
            <person name="Kohler A."/>
            <person name="Nagy L.G."/>
            <person name="Floudas D."/>
            <person name="Copeland A."/>
            <person name="Barry K.W."/>
            <person name="Cichocki N."/>
            <person name="Veneault-Fourrey C."/>
            <person name="LaButti K."/>
            <person name="Lindquist E.A."/>
            <person name="Lipzen A."/>
            <person name="Lundell T."/>
            <person name="Morin E."/>
            <person name="Murat C."/>
            <person name="Sun H."/>
            <person name="Tunlid A."/>
            <person name="Henrissat B."/>
            <person name="Grigoriev I.V."/>
            <person name="Hibbett D.S."/>
            <person name="Martin F."/>
            <person name="Nordberg H.P."/>
            <person name="Cantor M.N."/>
            <person name="Hua S.X."/>
        </authorList>
    </citation>
    <scope>NUCLEOTIDE SEQUENCE [LARGE SCALE GENOMIC DNA]</scope>
    <source>
        <strain evidence="1 2">UH-Slu-Lm8-n1</strain>
    </source>
</reference>
<accession>A0A0C9Z4B6</accession>
<proteinExistence type="predicted"/>
<organism evidence="1 2">
    <name type="scientific">Suillus luteus UH-Slu-Lm8-n1</name>
    <dbReference type="NCBI Taxonomy" id="930992"/>
    <lineage>
        <taxon>Eukaryota</taxon>
        <taxon>Fungi</taxon>
        <taxon>Dikarya</taxon>
        <taxon>Basidiomycota</taxon>
        <taxon>Agaricomycotina</taxon>
        <taxon>Agaricomycetes</taxon>
        <taxon>Agaricomycetidae</taxon>
        <taxon>Boletales</taxon>
        <taxon>Suillineae</taxon>
        <taxon>Suillaceae</taxon>
        <taxon>Suillus</taxon>
    </lineage>
</organism>
<evidence type="ECO:0000313" key="1">
    <source>
        <dbReference type="EMBL" id="KIK32270.1"/>
    </source>
</evidence>
<name>A0A0C9Z4B6_9AGAM</name>
<gene>
    <name evidence="1" type="ORF">CY34DRAFT_814366</name>
</gene>
<evidence type="ECO:0000313" key="2">
    <source>
        <dbReference type="Proteomes" id="UP000054485"/>
    </source>
</evidence>
<dbReference type="InParanoid" id="A0A0C9Z4B6"/>
<reference evidence="2" key="2">
    <citation type="submission" date="2015-01" db="EMBL/GenBank/DDBJ databases">
        <title>Evolutionary Origins and Diversification of the Mycorrhizal Mutualists.</title>
        <authorList>
            <consortium name="DOE Joint Genome Institute"/>
            <consortium name="Mycorrhizal Genomics Consortium"/>
            <person name="Kohler A."/>
            <person name="Kuo A."/>
            <person name="Nagy L.G."/>
            <person name="Floudas D."/>
            <person name="Copeland A."/>
            <person name="Barry K.W."/>
            <person name="Cichocki N."/>
            <person name="Veneault-Fourrey C."/>
            <person name="LaButti K."/>
            <person name="Lindquist E.A."/>
            <person name="Lipzen A."/>
            <person name="Lundell T."/>
            <person name="Morin E."/>
            <person name="Murat C."/>
            <person name="Riley R."/>
            <person name="Ohm R."/>
            <person name="Sun H."/>
            <person name="Tunlid A."/>
            <person name="Henrissat B."/>
            <person name="Grigoriev I.V."/>
            <person name="Hibbett D.S."/>
            <person name="Martin F."/>
        </authorList>
    </citation>
    <scope>NUCLEOTIDE SEQUENCE [LARGE SCALE GENOMIC DNA]</scope>
    <source>
        <strain evidence="2">UH-Slu-Lm8-n1</strain>
    </source>
</reference>
<sequence length="85" mass="9605">MNTGNIYMVGRERRRAAIQKHDLQLHELHSPTEGVVVIMYGRPTCKTSALSDLNCLEATTARHHQSITAKFTRSGAVSIVWEERQ</sequence>
<dbReference type="AlphaFoldDB" id="A0A0C9Z4B6"/>
<dbReference type="Proteomes" id="UP000054485">
    <property type="component" value="Unassembled WGS sequence"/>
</dbReference>
<dbReference type="HOGENOM" id="CLU_2514125_0_0_1"/>
<dbReference type="EMBL" id="KN836310">
    <property type="protein sequence ID" value="KIK32270.1"/>
    <property type="molecule type" value="Genomic_DNA"/>
</dbReference>
<keyword evidence="2" id="KW-1185">Reference proteome</keyword>